<name>A0A120MYE2_9SPHI</name>
<keyword evidence="3" id="KW-1185">Reference proteome</keyword>
<gene>
    <name evidence="2" type="ORF">MgSA37_03121</name>
</gene>
<dbReference type="KEGG" id="mgot:MgSA37_03121"/>
<accession>A0A120MYE2</accession>
<keyword evidence="1" id="KW-0472">Membrane</keyword>
<dbReference type="RefSeq" id="WP_096353066.1">
    <property type="nucleotide sequence ID" value="NZ_AP017313.1"/>
</dbReference>
<reference evidence="2 3" key="1">
    <citation type="submission" date="2015-12" db="EMBL/GenBank/DDBJ databases">
        <title>Genome sequence of Mucilaginibacter gotjawali.</title>
        <authorList>
            <person name="Lee J.S."/>
            <person name="Lee K.C."/>
            <person name="Kim K.K."/>
            <person name="Lee B.W."/>
        </authorList>
    </citation>
    <scope>NUCLEOTIDE SEQUENCE [LARGE SCALE GENOMIC DNA]</scope>
    <source>
        <strain evidence="2 3">SA3-7</strain>
    </source>
</reference>
<keyword evidence="1" id="KW-1133">Transmembrane helix</keyword>
<dbReference type="EMBL" id="AP017313">
    <property type="protein sequence ID" value="BAU54941.1"/>
    <property type="molecule type" value="Genomic_DNA"/>
</dbReference>
<dbReference type="Proteomes" id="UP000218263">
    <property type="component" value="Chromosome"/>
</dbReference>
<evidence type="ECO:0000313" key="3">
    <source>
        <dbReference type="Proteomes" id="UP000218263"/>
    </source>
</evidence>
<proteinExistence type="predicted"/>
<evidence type="ECO:0000313" key="2">
    <source>
        <dbReference type="EMBL" id="BAU54941.1"/>
    </source>
</evidence>
<dbReference type="AlphaFoldDB" id="A0A120MYE2"/>
<feature type="transmembrane region" description="Helical" evidence="1">
    <location>
        <begin position="30"/>
        <end position="53"/>
    </location>
</feature>
<evidence type="ECO:0000256" key="1">
    <source>
        <dbReference type="SAM" id="Phobius"/>
    </source>
</evidence>
<organism evidence="2 3">
    <name type="scientific">Mucilaginibacter gotjawali</name>
    <dbReference type="NCBI Taxonomy" id="1550579"/>
    <lineage>
        <taxon>Bacteria</taxon>
        <taxon>Pseudomonadati</taxon>
        <taxon>Bacteroidota</taxon>
        <taxon>Sphingobacteriia</taxon>
        <taxon>Sphingobacteriales</taxon>
        <taxon>Sphingobacteriaceae</taxon>
        <taxon>Mucilaginibacter</taxon>
    </lineage>
</organism>
<protein>
    <submittedName>
        <fullName evidence="2">Uncharacterized protein</fullName>
    </submittedName>
</protein>
<sequence length="202" mass="21346">MKNFLPKPTLVNRSELNQKFSSVYANGRKFGGFFGFAGILMVLFLCTGFTTNVKTFTRDKGTTKNKKIAEKKPVIFSDPAVGASVTFSCVSSSYIANSSTSSSSVSYTFTSPTDCDGIGFTAVDNTTGGGGTAGPRILVTSTHLLTFSRTSPATVTYGQLKSTSGAAFQLTGITIQTANVSNAQNITLSAYKGGYLLPDQTW</sequence>
<keyword evidence="1" id="KW-0812">Transmembrane</keyword>